<dbReference type="GO" id="GO:0005829">
    <property type="term" value="C:cytosol"/>
    <property type="evidence" value="ECO:0007669"/>
    <property type="project" value="TreeGrafter"/>
</dbReference>
<evidence type="ECO:0000313" key="6">
    <source>
        <dbReference type="Proteomes" id="UP000270021"/>
    </source>
</evidence>
<dbReference type="GO" id="GO:0019632">
    <property type="term" value="P:shikimate metabolic process"/>
    <property type="evidence" value="ECO:0007669"/>
    <property type="project" value="TreeGrafter"/>
</dbReference>
<dbReference type="GO" id="GO:0009073">
    <property type="term" value="P:aromatic amino acid family biosynthetic process"/>
    <property type="evidence" value="ECO:0007669"/>
    <property type="project" value="UniProtKB-KW"/>
</dbReference>
<dbReference type="InterPro" id="IPR036291">
    <property type="entry name" value="NAD(P)-bd_dom_sf"/>
</dbReference>
<proteinExistence type="predicted"/>
<dbReference type="AlphaFoldDB" id="A0A3S8Z6Z0"/>
<evidence type="ECO:0000256" key="2">
    <source>
        <dbReference type="ARBA" id="ARBA00023141"/>
    </source>
</evidence>
<dbReference type="Gene3D" id="3.40.50.720">
    <property type="entry name" value="NAD(P)-binding Rossmann-like Domain"/>
    <property type="match status" value="1"/>
</dbReference>
<keyword evidence="2" id="KW-0057">Aromatic amino acid biosynthesis</keyword>
<organism evidence="5 6">
    <name type="scientific">Flaviflexus salsibiostraticola</name>
    <dbReference type="NCBI Taxonomy" id="1282737"/>
    <lineage>
        <taxon>Bacteria</taxon>
        <taxon>Bacillati</taxon>
        <taxon>Actinomycetota</taxon>
        <taxon>Actinomycetes</taxon>
        <taxon>Actinomycetales</taxon>
        <taxon>Actinomycetaceae</taxon>
        <taxon>Flaviflexus</taxon>
    </lineage>
</organism>
<keyword evidence="6" id="KW-1185">Reference proteome</keyword>
<evidence type="ECO:0000256" key="1">
    <source>
        <dbReference type="ARBA" id="ARBA00004871"/>
    </source>
</evidence>
<dbReference type="SUPFAM" id="SSF53223">
    <property type="entry name" value="Aminoacid dehydrogenase-like, N-terminal domain"/>
    <property type="match status" value="1"/>
</dbReference>
<dbReference type="InterPro" id="IPR046346">
    <property type="entry name" value="Aminoacid_DH-like_N_sf"/>
</dbReference>
<dbReference type="InterPro" id="IPR013708">
    <property type="entry name" value="Shikimate_DH-bd_N"/>
</dbReference>
<keyword evidence="2" id="KW-0028">Amino-acid biosynthesis</keyword>
<protein>
    <submittedName>
        <fullName evidence="5">Shikimate dehydrogenase</fullName>
    </submittedName>
</protein>
<dbReference type="GO" id="GO:0009423">
    <property type="term" value="P:chorismate biosynthetic process"/>
    <property type="evidence" value="ECO:0007669"/>
    <property type="project" value="TreeGrafter"/>
</dbReference>
<evidence type="ECO:0000259" key="3">
    <source>
        <dbReference type="Pfam" id="PF08501"/>
    </source>
</evidence>
<dbReference type="Pfam" id="PF18317">
    <property type="entry name" value="SDH_C"/>
    <property type="match status" value="1"/>
</dbReference>
<dbReference type="Proteomes" id="UP000270021">
    <property type="component" value="Chromosome"/>
</dbReference>
<dbReference type="Pfam" id="PF08501">
    <property type="entry name" value="Shikimate_dh_N"/>
    <property type="match status" value="1"/>
</dbReference>
<feature type="domain" description="Shikimate dehydrogenase substrate binding N-terminal" evidence="3">
    <location>
        <begin position="6"/>
        <end position="87"/>
    </location>
</feature>
<dbReference type="CDD" id="cd01065">
    <property type="entry name" value="NAD_bind_Shikimate_DH"/>
    <property type="match status" value="1"/>
</dbReference>
<evidence type="ECO:0000259" key="4">
    <source>
        <dbReference type="Pfam" id="PF18317"/>
    </source>
</evidence>
<dbReference type="GO" id="GO:0050661">
    <property type="term" value="F:NADP binding"/>
    <property type="evidence" value="ECO:0007669"/>
    <property type="project" value="TreeGrafter"/>
</dbReference>
<dbReference type="KEGG" id="fsl:EJO69_02290"/>
<reference evidence="5 6" key="1">
    <citation type="submission" date="2018-12" db="EMBL/GenBank/DDBJ databases">
        <title>Complete genome sequence of Flaviflexus salsibiostraticola KCTC 33148.</title>
        <authorList>
            <person name="Bae J.-W."/>
        </authorList>
    </citation>
    <scope>NUCLEOTIDE SEQUENCE [LARGE SCALE GENOMIC DNA]</scope>
    <source>
        <strain evidence="5 6">KCTC 33148</strain>
    </source>
</reference>
<dbReference type="InterPro" id="IPR022893">
    <property type="entry name" value="Shikimate_DH_fam"/>
</dbReference>
<name>A0A3S8Z6Z0_9ACTO</name>
<dbReference type="InterPro" id="IPR041121">
    <property type="entry name" value="SDH_C"/>
</dbReference>
<dbReference type="SUPFAM" id="SSF51735">
    <property type="entry name" value="NAD(P)-binding Rossmann-fold domains"/>
    <property type="match status" value="1"/>
</dbReference>
<feature type="domain" description="SDH C-terminal" evidence="4">
    <location>
        <begin position="243"/>
        <end position="273"/>
    </location>
</feature>
<sequence length="279" mass="29593">MKRAGVAGSPIAHSLSPTLHGAAYRSLGVDIEYGKYETTAAEIKPLLDRLDESWVGLSLTMPLKQVVIEHLDFVDGLAKTVGAVNTVCYQPANNLKVGFNTDVYGIAQAIREEGEISVPSAIILGARATASSALAACVELGVKDHLTLAARNHGGPGSAVAAASRMSLSPKLTKLDERLVPALPGTGLLISSLPAGIADTLAQQIDEQAPDLSGLMVLDVVYHPWPSELVRATQNRGARIVPGWAMLLHQAVSQVRLFTNRTPDVGVMREALLEELGRR</sequence>
<accession>A0A3S8Z6Z0</accession>
<dbReference type="PANTHER" id="PTHR21089">
    <property type="entry name" value="SHIKIMATE DEHYDROGENASE"/>
    <property type="match status" value="1"/>
</dbReference>
<evidence type="ECO:0000313" key="5">
    <source>
        <dbReference type="EMBL" id="AZN29257.1"/>
    </source>
</evidence>
<dbReference type="OrthoDB" id="9776868at2"/>
<dbReference type="RefSeq" id="WP_126038678.1">
    <property type="nucleotide sequence ID" value="NZ_CP034438.1"/>
</dbReference>
<gene>
    <name evidence="5" type="ORF">EJO69_02290</name>
</gene>
<comment type="pathway">
    <text evidence="1">Metabolic intermediate biosynthesis; chorismate biosynthesis; chorismate from D-erythrose 4-phosphate and phosphoenolpyruvate: step 4/7.</text>
</comment>
<dbReference type="GO" id="GO:0004764">
    <property type="term" value="F:shikimate 3-dehydrogenase (NADP+) activity"/>
    <property type="evidence" value="ECO:0007669"/>
    <property type="project" value="InterPro"/>
</dbReference>
<dbReference type="PANTHER" id="PTHR21089:SF1">
    <property type="entry name" value="BIFUNCTIONAL 3-DEHYDROQUINATE DEHYDRATASE_SHIKIMATE DEHYDROGENASE, CHLOROPLASTIC"/>
    <property type="match status" value="1"/>
</dbReference>
<dbReference type="EMBL" id="CP034438">
    <property type="protein sequence ID" value="AZN29257.1"/>
    <property type="molecule type" value="Genomic_DNA"/>
</dbReference>
<dbReference type="Gene3D" id="3.40.50.10860">
    <property type="entry name" value="Leucine Dehydrogenase, chain A, domain 1"/>
    <property type="match status" value="1"/>
</dbReference>